<dbReference type="EC" id="3.1.4.-" evidence="2"/>
<dbReference type="RefSeq" id="WP_069986757.1">
    <property type="nucleotide sequence ID" value="NZ_JACOQK010000001.1"/>
</dbReference>
<dbReference type="NCBIfam" id="TIGR00040">
    <property type="entry name" value="yfcE"/>
    <property type="match status" value="1"/>
</dbReference>
<protein>
    <recommendedName>
        <fullName evidence="2">Phosphoesterase</fullName>
        <ecNumber evidence="2">3.1.4.-</ecNumber>
    </recommendedName>
</protein>
<evidence type="ECO:0000256" key="2">
    <source>
        <dbReference type="RuleBase" id="RU362039"/>
    </source>
</evidence>
<name>A0ABR7IRB2_9CLOT</name>
<organism evidence="4 5">
    <name type="scientific">Clostridium facile</name>
    <dbReference type="NCBI Taxonomy" id="2763035"/>
    <lineage>
        <taxon>Bacteria</taxon>
        <taxon>Bacillati</taxon>
        <taxon>Bacillota</taxon>
        <taxon>Clostridia</taxon>
        <taxon>Eubacteriales</taxon>
        <taxon>Clostridiaceae</taxon>
        <taxon>Clostridium</taxon>
    </lineage>
</organism>
<dbReference type="InterPro" id="IPR000979">
    <property type="entry name" value="Phosphodiesterase_MJ0936/Vps29"/>
</dbReference>
<dbReference type="Proteomes" id="UP000649151">
    <property type="component" value="Unassembled WGS sequence"/>
</dbReference>
<evidence type="ECO:0000256" key="1">
    <source>
        <dbReference type="ARBA" id="ARBA00008950"/>
    </source>
</evidence>
<dbReference type="SUPFAM" id="SSF56300">
    <property type="entry name" value="Metallo-dependent phosphatases"/>
    <property type="match status" value="1"/>
</dbReference>
<reference evidence="4 5" key="1">
    <citation type="submission" date="2020-08" db="EMBL/GenBank/DDBJ databases">
        <title>Genome public.</title>
        <authorList>
            <person name="Liu C."/>
            <person name="Sun Q."/>
        </authorList>
    </citation>
    <scope>NUCLEOTIDE SEQUENCE [LARGE SCALE GENOMIC DNA]</scope>
    <source>
        <strain evidence="4 5">NSJ-27</strain>
    </source>
</reference>
<keyword evidence="2" id="KW-0479">Metal-binding</keyword>
<evidence type="ECO:0000313" key="5">
    <source>
        <dbReference type="Proteomes" id="UP000649151"/>
    </source>
</evidence>
<keyword evidence="5" id="KW-1185">Reference proteome</keyword>
<dbReference type="PANTHER" id="PTHR11124">
    <property type="entry name" value="VACUOLAR SORTING PROTEIN VPS29"/>
    <property type="match status" value="1"/>
</dbReference>
<comment type="caution">
    <text evidence="4">The sequence shown here is derived from an EMBL/GenBank/DDBJ whole genome shotgun (WGS) entry which is preliminary data.</text>
</comment>
<comment type="cofactor">
    <cofactor evidence="2">
        <name>a divalent metal cation</name>
        <dbReference type="ChEBI" id="CHEBI:60240"/>
    </cofactor>
</comment>
<dbReference type="InterPro" id="IPR024654">
    <property type="entry name" value="Calcineurin-like_PHP_lpxH"/>
</dbReference>
<dbReference type="EMBL" id="JACOQK010000001">
    <property type="protein sequence ID" value="MBC5787648.1"/>
    <property type="molecule type" value="Genomic_DNA"/>
</dbReference>
<dbReference type="Pfam" id="PF12850">
    <property type="entry name" value="Metallophos_2"/>
    <property type="match status" value="1"/>
</dbReference>
<feature type="domain" description="Calcineurin-like phosphoesterase" evidence="3">
    <location>
        <begin position="1"/>
        <end position="148"/>
    </location>
</feature>
<proteinExistence type="inferred from homology"/>
<dbReference type="Gene3D" id="3.60.21.10">
    <property type="match status" value="1"/>
</dbReference>
<accession>A0ABR7IRB2</accession>
<sequence length="161" mass="18307">MRIIVISDSHGNFKRLHWVIKRHLDSTDLFLHLGDGLQELEDIRCLYPEQKFLAVHGNCDRYSDEKLTRTIDCNGNLIFACHGDIYGVKSNLDKLKAKARMENASIALYGHTHKNFTDYEDGLYIMNPGSITLPRNGLPSYGVIDITKAGIAMHTVEVERF</sequence>
<evidence type="ECO:0000313" key="4">
    <source>
        <dbReference type="EMBL" id="MBC5787648.1"/>
    </source>
</evidence>
<gene>
    <name evidence="4" type="ORF">H8Z77_06400</name>
</gene>
<comment type="similarity">
    <text evidence="1 2">Belongs to the metallophosphoesterase superfamily. YfcE family.</text>
</comment>
<evidence type="ECO:0000259" key="3">
    <source>
        <dbReference type="Pfam" id="PF12850"/>
    </source>
</evidence>
<dbReference type="InterPro" id="IPR029052">
    <property type="entry name" value="Metallo-depent_PP-like"/>
</dbReference>